<dbReference type="OrthoDB" id="1907362at2"/>
<dbReference type="Proteomes" id="UP000051638">
    <property type="component" value="Unassembled WGS sequence"/>
</dbReference>
<keyword evidence="1" id="KW-0079">Bacteriocin immunity</keyword>
<dbReference type="InterPro" id="IPR015046">
    <property type="entry name" value="LciA_Immunity-like"/>
</dbReference>
<dbReference type="STRING" id="1423796.FC24_GL001034"/>
<dbReference type="RefSeq" id="WP_057873664.1">
    <property type="nucleotide sequence ID" value="NZ_AYYI01000026.1"/>
</dbReference>
<comment type="caution">
    <text evidence="2">The sequence shown here is derived from an EMBL/GenBank/DDBJ whole genome shotgun (WGS) entry which is preliminary data.</text>
</comment>
<dbReference type="GO" id="GO:0030153">
    <property type="term" value="P:bacteriocin immunity"/>
    <property type="evidence" value="ECO:0007669"/>
    <property type="project" value="UniProtKB-KW"/>
</dbReference>
<dbReference type="SUPFAM" id="SSF109797">
    <property type="entry name" value="Bacteriocin immunity protein-like"/>
    <property type="match status" value="1"/>
</dbReference>
<organism evidence="2 3">
    <name type="scientific">Loigolactobacillus rennini DSM 20253</name>
    <dbReference type="NCBI Taxonomy" id="1423796"/>
    <lineage>
        <taxon>Bacteria</taxon>
        <taxon>Bacillati</taxon>
        <taxon>Bacillota</taxon>
        <taxon>Bacilli</taxon>
        <taxon>Lactobacillales</taxon>
        <taxon>Lactobacillaceae</taxon>
        <taxon>Loigolactobacillus</taxon>
    </lineage>
</organism>
<dbReference type="Gene3D" id="1.20.1440.50">
    <property type="entry name" value="Ta0600-like"/>
    <property type="match status" value="1"/>
</dbReference>
<dbReference type="EMBL" id="AYYI01000026">
    <property type="protein sequence ID" value="KRM98797.1"/>
    <property type="molecule type" value="Genomic_DNA"/>
</dbReference>
<dbReference type="PATRIC" id="fig|1423796.3.peg.1058"/>
<reference evidence="2 3" key="1">
    <citation type="journal article" date="2015" name="Genome Announc.">
        <title>Expanding the biotechnology potential of lactobacilli through comparative genomics of 213 strains and associated genera.</title>
        <authorList>
            <person name="Sun Z."/>
            <person name="Harris H.M."/>
            <person name="McCann A."/>
            <person name="Guo C."/>
            <person name="Argimon S."/>
            <person name="Zhang W."/>
            <person name="Yang X."/>
            <person name="Jeffery I.B."/>
            <person name="Cooney J.C."/>
            <person name="Kagawa T.F."/>
            <person name="Liu W."/>
            <person name="Song Y."/>
            <person name="Salvetti E."/>
            <person name="Wrobel A."/>
            <person name="Rasinkangas P."/>
            <person name="Parkhill J."/>
            <person name="Rea M.C."/>
            <person name="O'Sullivan O."/>
            <person name="Ritari J."/>
            <person name="Douillard F.P."/>
            <person name="Paul Ross R."/>
            <person name="Yang R."/>
            <person name="Briner A.E."/>
            <person name="Felis G.E."/>
            <person name="de Vos W.M."/>
            <person name="Barrangou R."/>
            <person name="Klaenhammer T.R."/>
            <person name="Caufield P.W."/>
            <person name="Cui Y."/>
            <person name="Zhang H."/>
            <person name="O'Toole P.W."/>
        </authorList>
    </citation>
    <scope>NUCLEOTIDE SEQUENCE [LARGE SCALE GENOMIC DNA]</scope>
    <source>
        <strain evidence="2 3">DSM 20253</strain>
    </source>
</reference>
<evidence type="ECO:0000313" key="2">
    <source>
        <dbReference type="EMBL" id="KRM98797.1"/>
    </source>
</evidence>
<evidence type="ECO:0008006" key="4">
    <source>
        <dbReference type="Google" id="ProtNLM"/>
    </source>
</evidence>
<evidence type="ECO:0000313" key="3">
    <source>
        <dbReference type="Proteomes" id="UP000051638"/>
    </source>
</evidence>
<protein>
    <recommendedName>
        <fullName evidence="4">Bacteriocin immunity protein</fullName>
    </recommendedName>
</protein>
<proteinExistence type="predicted"/>
<gene>
    <name evidence="2" type="ORF">FC24_GL001034</name>
</gene>
<dbReference type="AlphaFoldDB" id="A0A0R2D4A5"/>
<dbReference type="Pfam" id="PF08951">
    <property type="entry name" value="EntA_Immun"/>
    <property type="match status" value="1"/>
</dbReference>
<evidence type="ECO:0000256" key="1">
    <source>
        <dbReference type="ARBA" id="ARBA00023025"/>
    </source>
</evidence>
<dbReference type="InterPro" id="IPR023130">
    <property type="entry name" value="Ta0600-like_sf"/>
</dbReference>
<keyword evidence="3" id="KW-1185">Reference proteome</keyword>
<name>A0A0R2D4A5_9LACO</name>
<sequence>MKSNEEEITRKNTKQYVKELYSLLMKRPDQSAELLNITDVLLQVYKKIDQVKNPEALVNRLINYIRILASKGRIHFPAPQEDLIIKLGAIGQKAGLNGLYMADFSDKSQFYSPLEKMPRRE</sequence>
<accession>A0A0R2D4A5</accession>